<dbReference type="InterPro" id="IPR002575">
    <property type="entry name" value="Aminoglycoside_PTrfase"/>
</dbReference>
<sequence>MTLVATPRSDLPDPLAPARAALPHLAGLVAQPLTGGRSNRLWRLAETVVKLYDPAAARPLFPNDPQAEVTALRALAGSGLAPDLLYRGDGWIAYRFCPGAIWQRDPRPVARALARLHSRSAPPGLRVLPMGATAIAAHAQSFAPPGLPPLPPLADVAPARPRLVHGDAVPGNMIATLATLTLIDWQCPGAGDPVDDLALFLSPAMQQLYRGDPLTAEETAAFLAAYPDPVVIARYHALRPLLHWRIAAHCALRAAEGDADYATALKLECAAL</sequence>
<dbReference type="SUPFAM" id="SSF56112">
    <property type="entry name" value="Protein kinase-like (PK-like)"/>
    <property type="match status" value="1"/>
</dbReference>
<dbReference type="InterPro" id="IPR011009">
    <property type="entry name" value="Kinase-like_dom_sf"/>
</dbReference>
<accession>A0A1H7YJA9</accession>
<evidence type="ECO:0000313" key="2">
    <source>
        <dbReference type="EMBL" id="SEM46021.1"/>
    </source>
</evidence>
<keyword evidence="2" id="KW-0808">Transferase</keyword>
<gene>
    <name evidence="2" type="ORF">SAMN04488103_101214</name>
</gene>
<dbReference type="AlphaFoldDB" id="A0A1H7YJA9"/>
<protein>
    <submittedName>
        <fullName evidence="2">Phosphotransferase enzyme family protein</fullName>
    </submittedName>
</protein>
<dbReference type="GO" id="GO:0016740">
    <property type="term" value="F:transferase activity"/>
    <property type="evidence" value="ECO:0007669"/>
    <property type="project" value="UniProtKB-KW"/>
</dbReference>
<dbReference type="RefSeq" id="WP_091295527.1">
    <property type="nucleotide sequence ID" value="NZ_FOCE01000001.1"/>
</dbReference>
<organism evidence="2 3">
    <name type="scientific">Gemmobacter aquatilis</name>
    <dbReference type="NCBI Taxonomy" id="933059"/>
    <lineage>
        <taxon>Bacteria</taxon>
        <taxon>Pseudomonadati</taxon>
        <taxon>Pseudomonadota</taxon>
        <taxon>Alphaproteobacteria</taxon>
        <taxon>Rhodobacterales</taxon>
        <taxon>Paracoccaceae</taxon>
        <taxon>Gemmobacter</taxon>
    </lineage>
</organism>
<dbReference type="Pfam" id="PF01636">
    <property type="entry name" value="APH"/>
    <property type="match status" value="1"/>
</dbReference>
<evidence type="ECO:0000313" key="3">
    <source>
        <dbReference type="Proteomes" id="UP000198761"/>
    </source>
</evidence>
<dbReference type="Gene3D" id="3.90.1200.10">
    <property type="match status" value="1"/>
</dbReference>
<dbReference type="Proteomes" id="UP000198761">
    <property type="component" value="Unassembled WGS sequence"/>
</dbReference>
<dbReference type="EMBL" id="FOCE01000001">
    <property type="protein sequence ID" value="SEM46021.1"/>
    <property type="molecule type" value="Genomic_DNA"/>
</dbReference>
<evidence type="ECO:0000259" key="1">
    <source>
        <dbReference type="Pfam" id="PF01636"/>
    </source>
</evidence>
<dbReference type="OrthoDB" id="7334546at2"/>
<reference evidence="2 3" key="1">
    <citation type="submission" date="2016-10" db="EMBL/GenBank/DDBJ databases">
        <authorList>
            <person name="de Groot N.N."/>
        </authorList>
    </citation>
    <scope>NUCLEOTIDE SEQUENCE [LARGE SCALE GENOMIC DNA]</scope>
    <source>
        <strain evidence="2 3">DSM 3857</strain>
    </source>
</reference>
<keyword evidence="3" id="KW-1185">Reference proteome</keyword>
<feature type="domain" description="Aminoglycoside phosphotransferase" evidence="1">
    <location>
        <begin position="30"/>
        <end position="228"/>
    </location>
</feature>
<proteinExistence type="predicted"/>
<name>A0A1H7YJA9_9RHOB</name>
<dbReference type="STRING" id="933059.SAMN04488103_101214"/>